<keyword evidence="1" id="KW-1133">Transmembrane helix</keyword>
<evidence type="ECO:0000256" key="1">
    <source>
        <dbReference type="SAM" id="Phobius"/>
    </source>
</evidence>
<evidence type="ECO:0000313" key="3">
    <source>
        <dbReference type="Proteomes" id="UP001596047"/>
    </source>
</evidence>
<keyword evidence="1" id="KW-0812">Transmembrane</keyword>
<feature type="transmembrane region" description="Helical" evidence="1">
    <location>
        <begin position="84"/>
        <end position="100"/>
    </location>
</feature>
<evidence type="ECO:0008006" key="4">
    <source>
        <dbReference type="Google" id="ProtNLM"/>
    </source>
</evidence>
<dbReference type="Proteomes" id="UP001596047">
    <property type="component" value="Unassembled WGS sequence"/>
</dbReference>
<dbReference type="EMBL" id="JBHSOW010000072">
    <property type="protein sequence ID" value="MFC5651361.1"/>
    <property type="molecule type" value="Genomic_DNA"/>
</dbReference>
<reference evidence="3" key="1">
    <citation type="journal article" date="2019" name="Int. J. Syst. Evol. Microbiol.">
        <title>The Global Catalogue of Microorganisms (GCM) 10K type strain sequencing project: providing services to taxonomists for standard genome sequencing and annotation.</title>
        <authorList>
            <consortium name="The Broad Institute Genomics Platform"/>
            <consortium name="The Broad Institute Genome Sequencing Center for Infectious Disease"/>
            <person name="Wu L."/>
            <person name="Ma J."/>
        </authorList>
    </citation>
    <scope>NUCLEOTIDE SEQUENCE [LARGE SCALE GENOMIC DNA]</scope>
    <source>
        <strain evidence="3">CGMCC 1.3240</strain>
    </source>
</reference>
<evidence type="ECO:0000313" key="2">
    <source>
        <dbReference type="EMBL" id="MFC5651361.1"/>
    </source>
</evidence>
<organism evidence="2 3">
    <name type="scientific">Paenibacillus solisilvae</name>
    <dbReference type="NCBI Taxonomy" id="2486751"/>
    <lineage>
        <taxon>Bacteria</taxon>
        <taxon>Bacillati</taxon>
        <taxon>Bacillota</taxon>
        <taxon>Bacilli</taxon>
        <taxon>Bacillales</taxon>
        <taxon>Paenibacillaceae</taxon>
        <taxon>Paenibacillus</taxon>
    </lineage>
</organism>
<sequence>MSEQKPVTAPVLYQAEPSLGGVVQHARSRIHDLCAGHMHRAVRVETVDGIVYEGMISHVDRNFLYLQCVPVWENGRAFYNPNSAIIPLVLFELLVITLLYT</sequence>
<keyword evidence="1" id="KW-0472">Membrane</keyword>
<comment type="caution">
    <text evidence="2">The sequence shown here is derived from an EMBL/GenBank/DDBJ whole genome shotgun (WGS) entry which is preliminary data.</text>
</comment>
<keyword evidence="3" id="KW-1185">Reference proteome</keyword>
<proteinExistence type="predicted"/>
<gene>
    <name evidence="2" type="ORF">ACFPYJ_20050</name>
</gene>
<name>A0ABW0W4M1_9BACL</name>
<accession>A0ABW0W4M1</accession>
<protein>
    <recommendedName>
        <fullName evidence="4">Acetyl-CoA acetyltransferase</fullName>
    </recommendedName>
</protein>
<dbReference type="RefSeq" id="WP_379189974.1">
    <property type="nucleotide sequence ID" value="NZ_JBHSOW010000072.1"/>
</dbReference>